<evidence type="ECO:0000256" key="2">
    <source>
        <dbReference type="ARBA" id="ARBA00022679"/>
    </source>
</evidence>
<keyword evidence="5" id="KW-0812">Transmembrane</keyword>
<dbReference type="eggNOG" id="COG3290">
    <property type="taxonomic scope" value="Bacteria"/>
</dbReference>
<keyword evidence="3" id="KW-0418">Kinase</keyword>
<dbReference type="AlphaFoldDB" id="A0A0A7FX99"/>
<keyword evidence="2" id="KW-0808">Transferase</keyword>
<gene>
    <name evidence="7" type="ORF">U729_745</name>
</gene>
<keyword evidence="5" id="KW-1133">Transmembrane helix</keyword>
<keyword evidence="1" id="KW-0597">Phosphoprotein</keyword>
<proteinExistence type="predicted"/>
<feature type="transmembrane region" description="Helical" evidence="5">
    <location>
        <begin position="144"/>
        <end position="164"/>
    </location>
</feature>
<evidence type="ECO:0000256" key="3">
    <source>
        <dbReference type="ARBA" id="ARBA00022777"/>
    </source>
</evidence>
<accession>A0A0A7FX99</accession>
<feature type="coiled-coil region" evidence="4">
    <location>
        <begin position="227"/>
        <end position="254"/>
    </location>
</feature>
<protein>
    <submittedName>
        <fullName evidence="7">GHKL domain protein</fullName>
    </submittedName>
</protein>
<dbReference type="HOGENOM" id="CLU_688305_0_0_9"/>
<feature type="transmembrane region" description="Helical" evidence="5">
    <location>
        <begin position="115"/>
        <end position="132"/>
    </location>
</feature>
<feature type="transmembrane region" description="Helical" evidence="5">
    <location>
        <begin position="12"/>
        <end position="29"/>
    </location>
</feature>
<dbReference type="Pfam" id="PF14501">
    <property type="entry name" value="HATPase_c_5"/>
    <property type="match status" value="1"/>
</dbReference>
<dbReference type="InterPro" id="IPR016120">
    <property type="entry name" value="Sig_transdc_His_kin_SpoOB"/>
</dbReference>
<keyword evidence="4" id="KW-0175">Coiled coil</keyword>
<feature type="domain" description="Sensor histidine kinase NatK-like C-terminal" evidence="6">
    <location>
        <begin position="290"/>
        <end position="387"/>
    </location>
</feature>
<feature type="transmembrane region" description="Helical" evidence="5">
    <location>
        <begin position="74"/>
        <end position="94"/>
    </location>
</feature>
<evidence type="ECO:0000256" key="4">
    <source>
        <dbReference type="SAM" id="Coils"/>
    </source>
</evidence>
<evidence type="ECO:0000313" key="7">
    <source>
        <dbReference type="EMBL" id="AIY84203.1"/>
    </source>
</evidence>
<dbReference type="STRING" id="1561.NPD11_2260"/>
<dbReference type="EMBL" id="CP006905">
    <property type="protein sequence ID" value="AIY84203.1"/>
    <property type="molecule type" value="Genomic_DNA"/>
</dbReference>
<keyword evidence="5" id="KW-0472">Membrane</keyword>
<dbReference type="KEGG" id="cbv:U729_745"/>
<evidence type="ECO:0000313" key="8">
    <source>
        <dbReference type="Proteomes" id="UP000030635"/>
    </source>
</evidence>
<sequence>MTLILNKIFMPITYILLFSFIFLIFCFCFDESPFAIYVICIDMIFYLIITRDFVVGILSLLVNESMYKIVQSPTFYIISFSLSRIIVLLISLKLDKIYDLNTRRIILDNENSLKFMNMVKSTLVLLILNSNYTYYYSTDVNSTAVIIIMLINRIIIIVCFYFIISMQIKYINWQETKLNNELISAQLEYQKKLYKKRDHYSNLLKMYNHDFKNILNNAGKFLELGKIDEAKDILSNVNSNIKNIINENKNYSNNLIVDIILNELSEKCKSSKIKFSAKCYIPENFKLGDLELSRLFSNLANNSYEACIKQNEIDLKNITFKSYIKDNVLIIFLQNTFNGSFIMKENTFITTKKNSTLHGVGIESIRQIVEYANGILLIDTDTDNDIKLFKYLIKIPLCDI</sequence>
<dbReference type="Proteomes" id="UP000030635">
    <property type="component" value="Chromosome"/>
</dbReference>
<reference evidence="7 8" key="1">
    <citation type="journal article" date="2015" name="Infect. Genet. Evol.">
        <title>Genomic sequences of six botulinum neurotoxin-producing strains representing three clostridial species illustrate the mobility and diversity of botulinum neurotoxin genes.</title>
        <authorList>
            <person name="Smith T.J."/>
            <person name="Hill K.K."/>
            <person name="Xie G."/>
            <person name="Foley B.T."/>
            <person name="Williamson C.H."/>
            <person name="Foster J.T."/>
            <person name="Johnson S.L."/>
            <person name="Chertkov O."/>
            <person name="Teshima H."/>
            <person name="Gibbons H.S."/>
            <person name="Johnsky L.A."/>
            <person name="Karavis M.A."/>
            <person name="Smith L.A."/>
        </authorList>
    </citation>
    <scope>NUCLEOTIDE SEQUENCE [LARGE SCALE GENOMIC DNA]</scope>
    <source>
        <strain evidence="7">Sullivan</strain>
    </source>
</reference>
<feature type="transmembrane region" description="Helical" evidence="5">
    <location>
        <begin position="36"/>
        <end position="62"/>
    </location>
</feature>
<organism evidence="7 8">
    <name type="scientific">Clostridium baratii str. Sullivan</name>
    <dbReference type="NCBI Taxonomy" id="1415775"/>
    <lineage>
        <taxon>Bacteria</taxon>
        <taxon>Bacillati</taxon>
        <taxon>Bacillota</taxon>
        <taxon>Clostridia</taxon>
        <taxon>Eubacteriales</taxon>
        <taxon>Clostridiaceae</taxon>
        <taxon>Clostridium</taxon>
    </lineage>
</organism>
<dbReference type="GO" id="GO:0000155">
    <property type="term" value="F:phosphorelay sensor kinase activity"/>
    <property type="evidence" value="ECO:0007669"/>
    <property type="project" value="InterPro"/>
</dbReference>
<dbReference type="SUPFAM" id="SSF55890">
    <property type="entry name" value="Sporulation response regulatory protein Spo0B"/>
    <property type="match status" value="1"/>
</dbReference>
<keyword evidence="8" id="KW-1185">Reference proteome</keyword>
<name>A0A0A7FX99_9CLOT</name>
<dbReference type="InterPro" id="IPR032834">
    <property type="entry name" value="NatK-like_C"/>
</dbReference>
<evidence type="ECO:0000256" key="5">
    <source>
        <dbReference type="SAM" id="Phobius"/>
    </source>
</evidence>
<evidence type="ECO:0000256" key="1">
    <source>
        <dbReference type="ARBA" id="ARBA00022553"/>
    </source>
</evidence>
<evidence type="ECO:0000259" key="6">
    <source>
        <dbReference type="Pfam" id="PF14501"/>
    </source>
</evidence>